<dbReference type="EMBL" id="VEVO01000018">
    <property type="protein sequence ID" value="KAF0027763.1"/>
    <property type="molecule type" value="Genomic_DNA"/>
</dbReference>
<evidence type="ECO:0000313" key="2">
    <source>
        <dbReference type="Proteomes" id="UP000438429"/>
    </source>
</evidence>
<comment type="caution">
    <text evidence="1">The sequence shown here is derived from an EMBL/GenBank/DDBJ whole genome shotgun (WGS) entry which is preliminary data.</text>
</comment>
<gene>
    <name evidence="1" type="ORF">F2P81_020504</name>
</gene>
<organism evidence="1 2">
    <name type="scientific">Scophthalmus maximus</name>
    <name type="common">Turbot</name>
    <name type="synonym">Psetta maxima</name>
    <dbReference type="NCBI Taxonomy" id="52904"/>
    <lineage>
        <taxon>Eukaryota</taxon>
        <taxon>Metazoa</taxon>
        <taxon>Chordata</taxon>
        <taxon>Craniata</taxon>
        <taxon>Vertebrata</taxon>
        <taxon>Euteleostomi</taxon>
        <taxon>Actinopterygii</taxon>
        <taxon>Neopterygii</taxon>
        <taxon>Teleostei</taxon>
        <taxon>Neoteleostei</taxon>
        <taxon>Acanthomorphata</taxon>
        <taxon>Carangaria</taxon>
        <taxon>Pleuronectiformes</taxon>
        <taxon>Pleuronectoidei</taxon>
        <taxon>Scophthalmidae</taxon>
        <taxon>Scophthalmus</taxon>
    </lineage>
</organism>
<dbReference type="Proteomes" id="UP000438429">
    <property type="component" value="Unassembled WGS sequence"/>
</dbReference>
<name>A0A6A4S064_SCOMX</name>
<evidence type="ECO:0000313" key="1">
    <source>
        <dbReference type="EMBL" id="KAF0027763.1"/>
    </source>
</evidence>
<reference evidence="1 2" key="1">
    <citation type="submission" date="2019-06" db="EMBL/GenBank/DDBJ databases">
        <title>Draft genomes of female and male turbot (Scophthalmus maximus).</title>
        <authorList>
            <person name="Xu H."/>
            <person name="Xu X.-W."/>
            <person name="Shao C."/>
            <person name="Chen S."/>
        </authorList>
    </citation>
    <scope>NUCLEOTIDE SEQUENCE [LARGE SCALE GENOMIC DNA]</scope>
    <source>
        <strain evidence="1">Ysfricsl-2016a</strain>
        <tissue evidence="1">Blood</tissue>
    </source>
</reference>
<proteinExistence type="predicted"/>
<sequence length="76" mass="9010">MLAPLATELAVSLRERDRNLLFCSDTQIQHTLTRQLSRKLRQRHYTMRSMTREENSKCYALTINFDVIIIIDNLEN</sequence>
<dbReference type="AlphaFoldDB" id="A0A6A4S064"/>
<accession>A0A6A4S064</accession>
<protein>
    <submittedName>
        <fullName evidence="1">Uncharacterized protein</fullName>
    </submittedName>
</protein>